<keyword evidence="8 15" id="KW-0547">Nucleotide-binding</keyword>
<evidence type="ECO:0000256" key="11">
    <source>
        <dbReference type="ARBA" id="ARBA00022840"/>
    </source>
</evidence>
<dbReference type="InterPro" id="IPR014729">
    <property type="entry name" value="Rossmann-like_a/b/a_fold"/>
</dbReference>
<dbReference type="NCBIfam" id="NF004162">
    <property type="entry name" value="PRK05627.1-5"/>
    <property type="match status" value="1"/>
</dbReference>
<dbReference type="NCBIfam" id="TIGR00083">
    <property type="entry name" value="ribF"/>
    <property type="match status" value="1"/>
</dbReference>
<dbReference type="NCBIfam" id="NF004160">
    <property type="entry name" value="PRK05627.1-3"/>
    <property type="match status" value="1"/>
</dbReference>
<reference evidence="16 17" key="2">
    <citation type="submission" date="2017-09" db="EMBL/GenBank/DDBJ databases">
        <title>The genome of whitefly Bemisia tabaci, a global crop pest, provides novel insights into virus transmission, host adaptation and insecticide resistance.</title>
        <authorList>
            <person name="Kaur N."/>
            <person name="Kliot A."/>
            <person name="Pinheiro P.V."/>
            <person name="Luan J."/>
            <person name="Zheng Y."/>
            <person name="Liu W."/>
            <person name="Sun H."/>
            <person name="Yang X."/>
            <person name="Xu Y."/>
            <person name="Luo Y."/>
            <person name="Kruse A."/>
            <person name="Fisher T.W."/>
            <person name="Nelson D.R."/>
            <person name="Elimelech M."/>
            <person name="MacCoss M."/>
            <person name="Johnson R."/>
            <person name="Cohen E."/>
            <person name="Hunter W.B."/>
            <person name="Brown J.K."/>
            <person name="Jander G."/>
            <person name="Cilia M."/>
            <person name="Douglas A.E."/>
            <person name="Ghanim M."/>
            <person name="Simmons A.M."/>
            <person name="Wintermantel W.M."/>
            <person name="Ling K.-S."/>
            <person name="Fei Z."/>
        </authorList>
    </citation>
    <scope>NUCLEOTIDE SEQUENCE [LARGE SCALE GENOMIC DNA]</scope>
    <source>
        <strain evidence="16 17">MEAM1</strain>
    </source>
</reference>
<keyword evidence="6 15" id="KW-0808">Transferase</keyword>
<dbReference type="UniPathway" id="UPA00277">
    <property type="reaction ID" value="UER00407"/>
</dbReference>
<dbReference type="Gene3D" id="3.40.50.620">
    <property type="entry name" value="HUPs"/>
    <property type="match status" value="1"/>
</dbReference>
<comment type="function">
    <text evidence="1">Catalyzes the phosphorylation of riboflavin to FMN followed by the adenylation of FMN to FAD.</text>
</comment>
<proteinExistence type="inferred from homology"/>
<evidence type="ECO:0000313" key="16">
    <source>
        <dbReference type="EMBL" id="ASX26524.1"/>
    </source>
</evidence>
<dbReference type="OrthoDB" id="9803667at2"/>
<comment type="pathway">
    <text evidence="2 15">Cofactor biosynthesis; FAD biosynthesis; FAD from FMN: step 1/1.</text>
</comment>
<dbReference type="GO" id="GO:0008531">
    <property type="term" value="F:riboflavin kinase activity"/>
    <property type="evidence" value="ECO:0007669"/>
    <property type="project" value="UniProtKB-UniRule"/>
</dbReference>
<dbReference type="Gene3D" id="2.40.30.30">
    <property type="entry name" value="Riboflavin kinase-like"/>
    <property type="match status" value="1"/>
</dbReference>
<dbReference type="GO" id="GO:0003919">
    <property type="term" value="F:FMN adenylyltransferase activity"/>
    <property type="evidence" value="ECO:0007669"/>
    <property type="project" value="UniProtKB-UniRule"/>
</dbReference>
<dbReference type="InterPro" id="IPR002606">
    <property type="entry name" value="Riboflavin_kinase_bac"/>
</dbReference>
<dbReference type="GO" id="GO:0009398">
    <property type="term" value="P:FMN biosynthetic process"/>
    <property type="evidence" value="ECO:0007669"/>
    <property type="project" value="UniProtKB-UniRule"/>
</dbReference>
<sequence>MKFIRGLHNIRPENHGCVLSIGNFDGVHRGHQALLARLKHEGQKRHLPTMVMIFEPQPLEFFSPEKAPPRLTYLRDKLKYLSQIKIDYVLCVKFDPSFAACTADDFIAEFLIKKLGVHLLVVGDDFRFGKKRQGNIKLLTQASKKIDFQIISIEGFFYKRLRISSTVIREALQKDQLALAEDLLGHPYCISGRIVHGDKLGRTLGFPTLNLPLKSSRMPVQGVYVVEVYGLTYEVLPGVANIGSRPTISGTCHQIDVHVLDFSMEVYGRYVDIVFRQKLRNEQRFTSLDALRQQIALDVLAARTFFGLKLKPKI</sequence>
<evidence type="ECO:0000256" key="14">
    <source>
        <dbReference type="ARBA" id="ARBA00049494"/>
    </source>
</evidence>
<reference evidence="17" key="1">
    <citation type="submission" date="2016-06" db="EMBL/GenBank/DDBJ databases">
        <authorList>
            <person name="Chen W."/>
            <person name="Hasegawa D.K."/>
        </authorList>
    </citation>
    <scope>NUCLEOTIDE SEQUENCE [LARGE SCALE GENOMIC DNA]</scope>
    <source>
        <strain evidence="17">MEAM1</strain>
    </source>
</reference>
<dbReference type="AlphaFoldDB" id="A0A249DYA4"/>
<dbReference type="Proteomes" id="UP000216438">
    <property type="component" value="Chromosome"/>
</dbReference>
<name>A0A249DYA4_9ENTR</name>
<accession>A0A249DYA4</accession>
<keyword evidence="12" id="KW-0511">Multifunctional enzyme</keyword>
<dbReference type="PANTHER" id="PTHR22749:SF6">
    <property type="entry name" value="RIBOFLAVIN KINASE"/>
    <property type="match status" value="1"/>
</dbReference>
<keyword evidence="5 15" id="KW-0288">FMN</keyword>
<keyword evidence="4 15" id="KW-0285">Flavoprotein</keyword>
<evidence type="ECO:0000256" key="10">
    <source>
        <dbReference type="ARBA" id="ARBA00022827"/>
    </source>
</evidence>
<evidence type="ECO:0000313" key="17">
    <source>
        <dbReference type="Proteomes" id="UP000216438"/>
    </source>
</evidence>
<evidence type="ECO:0000256" key="7">
    <source>
        <dbReference type="ARBA" id="ARBA00022695"/>
    </source>
</evidence>
<dbReference type="NCBIfam" id="NF004163">
    <property type="entry name" value="PRK05627.1-6"/>
    <property type="match status" value="1"/>
</dbReference>
<evidence type="ECO:0000256" key="5">
    <source>
        <dbReference type="ARBA" id="ARBA00022643"/>
    </source>
</evidence>
<comment type="catalytic activity">
    <reaction evidence="13 15">
        <text>riboflavin + ATP = FMN + ADP + H(+)</text>
        <dbReference type="Rhea" id="RHEA:14357"/>
        <dbReference type="ChEBI" id="CHEBI:15378"/>
        <dbReference type="ChEBI" id="CHEBI:30616"/>
        <dbReference type="ChEBI" id="CHEBI:57986"/>
        <dbReference type="ChEBI" id="CHEBI:58210"/>
        <dbReference type="ChEBI" id="CHEBI:456216"/>
        <dbReference type="EC" id="2.7.1.26"/>
    </reaction>
</comment>
<comment type="similarity">
    <text evidence="15">Belongs to the ribF family.</text>
</comment>
<dbReference type="FunFam" id="3.40.50.620:FF:000021">
    <property type="entry name" value="Riboflavin biosynthesis protein"/>
    <property type="match status" value="1"/>
</dbReference>
<dbReference type="SMART" id="SM00904">
    <property type="entry name" value="Flavokinase"/>
    <property type="match status" value="1"/>
</dbReference>
<comment type="pathway">
    <text evidence="3 15">Cofactor biosynthesis; FMN biosynthesis; FMN from riboflavin (ATP route): step 1/1.</text>
</comment>
<dbReference type="SUPFAM" id="SSF52374">
    <property type="entry name" value="Nucleotidylyl transferase"/>
    <property type="match status" value="1"/>
</dbReference>
<keyword evidence="11 15" id="KW-0067">ATP-binding</keyword>
<dbReference type="UniPathway" id="UPA00276">
    <property type="reaction ID" value="UER00406"/>
</dbReference>
<dbReference type="RefSeq" id="WP_016857695.1">
    <property type="nucleotide sequence ID" value="NZ_CP016303.1"/>
</dbReference>
<evidence type="ECO:0000256" key="15">
    <source>
        <dbReference type="PIRNR" id="PIRNR004491"/>
    </source>
</evidence>
<evidence type="ECO:0000256" key="4">
    <source>
        <dbReference type="ARBA" id="ARBA00022630"/>
    </source>
</evidence>
<keyword evidence="10 15" id="KW-0274">FAD</keyword>
<evidence type="ECO:0000256" key="6">
    <source>
        <dbReference type="ARBA" id="ARBA00022679"/>
    </source>
</evidence>
<evidence type="ECO:0000256" key="3">
    <source>
        <dbReference type="ARBA" id="ARBA00005201"/>
    </source>
</evidence>
<gene>
    <name evidence="16" type="ORF">BA171_05590</name>
</gene>
<keyword evidence="9 15" id="KW-0418">Kinase</keyword>
<dbReference type="GO" id="GO:0006747">
    <property type="term" value="P:FAD biosynthetic process"/>
    <property type="evidence" value="ECO:0007669"/>
    <property type="project" value="UniProtKB-UniRule"/>
</dbReference>
<keyword evidence="7 15" id="KW-0548">Nucleotidyltransferase</keyword>
<evidence type="ECO:0000256" key="2">
    <source>
        <dbReference type="ARBA" id="ARBA00004726"/>
    </source>
</evidence>
<dbReference type="GO" id="GO:0005524">
    <property type="term" value="F:ATP binding"/>
    <property type="evidence" value="ECO:0007669"/>
    <property type="project" value="UniProtKB-UniRule"/>
</dbReference>
<dbReference type="EC" id="2.7.1.26" evidence="15"/>
<dbReference type="Pfam" id="PF01687">
    <property type="entry name" value="Flavokinase"/>
    <property type="match status" value="1"/>
</dbReference>
<dbReference type="EMBL" id="CP016303">
    <property type="protein sequence ID" value="ASX26524.1"/>
    <property type="molecule type" value="Genomic_DNA"/>
</dbReference>
<dbReference type="InterPro" id="IPR015865">
    <property type="entry name" value="Riboflavin_kinase_bac/euk"/>
</dbReference>
<dbReference type="Pfam" id="PF06574">
    <property type="entry name" value="FAD_syn"/>
    <property type="match status" value="1"/>
</dbReference>
<evidence type="ECO:0000256" key="8">
    <source>
        <dbReference type="ARBA" id="ARBA00022741"/>
    </source>
</evidence>
<evidence type="ECO:0000256" key="12">
    <source>
        <dbReference type="ARBA" id="ARBA00023268"/>
    </source>
</evidence>
<dbReference type="InterPro" id="IPR023468">
    <property type="entry name" value="Riboflavin_kinase"/>
</dbReference>
<dbReference type="NCBIfam" id="NF004159">
    <property type="entry name" value="PRK05627.1-2"/>
    <property type="match status" value="1"/>
</dbReference>
<dbReference type="InterPro" id="IPR023465">
    <property type="entry name" value="Riboflavin_kinase_dom_sf"/>
</dbReference>
<dbReference type="PANTHER" id="PTHR22749">
    <property type="entry name" value="RIBOFLAVIN KINASE/FMN ADENYLYLTRANSFERASE"/>
    <property type="match status" value="1"/>
</dbReference>
<dbReference type="CDD" id="cd02064">
    <property type="entry name" value="FAD_synthetase_N"/>
    <property type="match status" value="1"/>
</dbReference>
<evidence type="ECO:0000256" key="13">
    <source>
        <dbReference type="ARBA" id="ARBA00047880"/>
    </source>
</evidence>
<dbReference type="PIRSF" id="PIRSF004491">
    <property type="entry name" value="FAD_Synth"/>
    <property type="match status" value="1"/>
</dbReference>
<dbReference type="GO" id="GO:0009231">
    <property type="term" value="P:riboflavin biosynthetic process"/>
    <property type="evidence" value="ECO:0007669"/>
    <property type="project" value="InterPro"/>
</dbReference>
<comment type="catalytic activity">
    <reaction evidence="14 15">
        <text>FMN + ATP + H(+) = FAD + diphosphate</text>
        <dbReference type="Rhea" id="RHEA:17237"/>
        <dbReference type="ChEBI" id="CHEBI:15378"/>
        <dbReference type="ChEBI" id="CHEBI:30616"/>
        <dbReference type="ChEBI" id="CHEBI:33019"/>
        <dbReference type="ChEBI" id="CHEBI:57692"/>
        <dbReference type="ChEBI" id="CHEBI:58210"/>
        <dbReference type="EC" id="2.7.7.2"/>
    </reaction>
</comment>
<protein>
    <recommendedName>
        <fullName evidence="15">Riboflavin biosynthesis protein</fullName>
    </recommendedName>
    <domain>
        <recommendedName>
            <fullName evidence="15">Riboflavin kinase</fullName>
            <ecNumber evidence="15">2.7.1.26</ecNumber>
        </recommendedName>
        <alternativeName>
            <fullName evidence="15">Flavokinase</fullName>
        </alternativeName>
    </domain>
    <domain>
        <recommendedName>
            <fullName evidence="15">FMN adenylyltransferase</fullName>
            <ecNumber evidence="15">2.7.7.2</ecNumber>
        </recommendedName>
        <alternativeName>
            <fullName evidence="15">FAD pyrophosphorylase</fullName>
        </alternativeName>
        <alternativeName>
            <fullName evidence="15">FAD synthase</fullName>
        </alternativeName>
    </domain>
</protein>
<dbReference type="EC" id="2.7.7.2" evidence="15"/>
<evidence type="ECO:0000256" key="1">
    <source>
        <dbReference type="ARBA" id="ARBA00002121"/>
    </source>
</evidence>
<dbReference type="InterPro" id="IPR015864">
    <property type="entry name" value="FAD_synthase"/>
</dbReference>
<organism evidence="16 17">
    <name type="scientific">Candidatus Hamiltonella defensa</name>
    <name type="common">Bemisia tabaci</name>
    <dbReference type="NCBI Taxonomy" id="672795"/>
    <lineage>
        <taxon>Bacteria</taxon>
        <taxon>Pseudomonadati</taxon>
        <taxon>Pseudomonadota</taxon>
        <taxon>Gammaproteobacteria</taxon>
        <taxon>Enterobacterales</taxon>
        <taxon>Enterobacteriaceae</taxon>
        <taxon>aphid secondary symbionts</taxon>
        <taxon>Candidatus Williamhamiltonella</taxon>
    </lineage>
</organism>
<dbReference type="SUPFAM" id="SSF82114">
    <property type="entry name" value="Riboflavin kinase-like"/>
    <property type="match status" value="1"/>
</dbReference>
<evidence type="ECO:0000256" key="9">
    <source>
        <dbReference type="ARBA" id="ARBA00022777"/>
    </source>
</evidence>